<reference evidence="1 2" key="1">
    <citation type="journal article" date="2011" name="Science">
        <title>The ecoresponsive genome of Daphnia pulex.</title>
        <authorList>
            <person name="Colbourne J.K."/>
            <person name="Pfrender M.E."/>
            <person name="Gilbert D."/>
            <person name="Thomas W.K."/>
            <person name="Tucker A."/>
            <person name="Oakley T.H."/>
            <person name="Tokishita S."/>
            <person name="Aerts A."/>
            <person name="Arnold G.J."/>
            <person name="Basu M.K."/>
            <person name="Bauer D.J."/>
            <person name="Caceres C.E."/>
            <person name="Carmel L."/>
            <person name="Casola C."/>
            <person name="Choi J.H."/>
            <person name="Detter J.C."/>
            <person name="Dong Q."/>
            <person name="Dusheyko S."/>
            <person name="Eads B.D."/>
            <person name="Frohlich T."/>
            <person name="Geiler-Samerotte K.A."/>
            <person name="Gerlach D."/>
            <person name="Hatcher P."/>
            <person name="Jogdeo S."/>
            <person name="Krijgsveld J."/>
            <person name="Kriventseva E.V."/>
            <person name="Kultz D."/>
            <person name="Laforsch C."/>
            <person name="Lindquist E."/>
            <person name="Lopez J."/>
            <person name="Manak J.R."/>
            <person name="Muller J."/>
            <person name="Pangilinan J."/>
            <person name="Patwardhan R.P."/>
            <person name="Pitluck S."/>
            <person name="Pritham E.J."/>
            <person name="Rechtsteiner A."/>
            <person name="Rho M."/>
            <person name="Rogozin I.B."/>
            <person name="Sakarya O."/>
            <person name="Salamov A."/>
            <person name="Schaack S."/>
            <person name="Shapiro H."/>
            <person name="Shiga Y."/>
            <person name="Skalitzky C."/>
            <person name="Smith Z."/>
            <person name="Souvorov A."/>
            <person name="Sung W."/>
            <person name="Tang Z."/>
            <person name="Tsuchiya D."/>
            <person name="Tu H."/>
            <person name="Vos H."/>
            <person name="Wang M."/>
            <person name="Wolf Y.I."/>
            <person name="Yamagata H."/>
            <person name="Yamada T."/>
            <person name="Ye Y."/>
            <person name="Shaw J.R."/>
            <person name="Andrews J."/>
            <person name="Crease T.J."/>
            <person name="Tang H."/>
            <person name="Lucas S.M."/>
            <person name="Robertson H.M."/>
            <person name="Bork P."/>
            <person name="Koonin E.V."/>
            <person name="Zdobnov E.M."/>
            <person name="Grigoriev I.V."/>
            <person name="Lynch M."/>
            <person name="Boore J.L."/>
        </authorList>
    </citation>
    <scope>NUCLEOTIDE SEQUENCE [LARGE SCALE GENOMIC DNA]</scope>
</reference>
<dbReference type="KEGG" id="dpx:DAPPUDRAFT_259614"/>
<dbReference type="OrthoDB" id="6374008at2759"/>
<dbReference type="HOGENOM" id="CLU_1268022_0_0_1"/>
<dbReference type="Proteomes" id="UP000000305">
    <property type="component" value="Unassembled WGS sequence"/>
</dbReference>
<proteinExistence type="predicted"/>
<name>E9HHI6_DAPPU</name>
<dbReference type="EMBL" id="GL732648">
    <property type="protein sequence ID" value="EFX68809.1"/>
    <property type="molecule type" value="Genomic_DNA"/>
</dbReference>
<organism evidence="1 2">
    <name type="scientific">Daphnia pulex</name>
    <name type="common">Water flea</name>
    <dbReference type="NCBI Taxonomy" id="6669"/>
    <lineage>
        <taxon>Eukaryota</taxon>
        <taxon>Metazoa</taxon>
        <taxon>Ecdysozoa</taxon>
        <taxon>Arthropoda</taxon>
        <taxon>Crustacea</taxon>
        <taxon>Branchiopoda</taxon>
        <taxon>Diplostraca</taxon>
        <taxon>Cladocera</taxon>
        <taxon>Anomopoda</taxon>
        <taxon>Daphniidae</taxon>
        <taxon>Daphnia</taxon>
    </lineage>
</organism>
<keyword evidence="2" id="KW-1185">Reference proteome</keyword>
<accession>E9HHI6</accession>
<dbReference type="AlphaFoldDB" id="E9HHI6"/>
<dbReference type="InParanoid" id="E9HHI6"/>
<evidence type="ECO:0000313" key="1">
    <source>
        <dbReference type="EMBL" id="EFX68809.1"/>
    </source>
</evidence>
<dbReference type="PhylomeDB" id="E9HHI6"/>
<evidence type="ECO:0000313" key="2">
    <source>
        <dbReference type="Proteomes" id="UP000000305"/>
    </source>
</evidence>
<sequence length="218" mass="25928">MYCPSPSTLQYLPQGSPFNHSLSFHAFENEMVQRTFRRIRNERWLYDARFMQKHMDLHLIDLLEKEKLNQVFDYIANPQRLYADVIHLLIAQKVPNIDNEWESFKNHLRNAIKKATAVEVDKERAQKFVDQLRKEFSEILGSAFRIDFSGEYEDCDNEEEKEFQEACWTKLIEVLEKQEAITNHKEYFEELIPKVVQHIKNANDKAASLRNLSHNIII</sequence>
<protein>
    <submittedName>
        <fullName evidence="1">Uncharacterized protein</fullName>
    </submittedName>
</protein>
<gene>
    <name evidence="1" type="ORF">DAPPUDRAFT_259614</name>
</gene>